<feature type="compositionally biased region" description="Polar residues" evidence="9">
    <location>
        <begin position="334"/>
        <end position="344"/>
    </location>
</feature>
<evidence type="ECO:0000256" key="2">
    <source>
        <dbReference type="ARBA" id="ARBA00022692"/>
    </source>
</evidence>
<comment type="subcellular location">
    <subcellularLocation>
        <location evidence="1">Membrane</location>
        <topology evidence="1">Multi-pass membrane protein</topology>
    </subcellularLocation>
</comment>
<proteinExistence type="inferred from homology"/>
<keyword evidence="6 8" id="KW-0675">Receptor</keyword>
<feature type="region of interest" description="Disordered" evidence="9">
    <location>
        <begin position="333"/>
        <end position="354"/>
    </location>
</feature>
<dbReference type="Gene3D" id="1.20.1070.10">
    <property type="entry name" value="Rhodopsin 7-helix transmembrane proteins"/>
    <property type="match status" value="1"/>
</dbReference>
<keyword evidence="4 8" id="KW-0297">G-protein coupled receptor</keyword>
<feature type="transmembrane region" description="Helical" evidence="10">
    <location>
        <begin position="172"/>
        <end position="196"/>
    </location>
</feature>
<feature type="transmembrane region" description="Helical" evidence="10">
    <location>
        <begin position="46"/>
        <end position="66"/>
    </location>
</feature>
<feature type="region of interest" description="Disordered" evidence="9">
    <location>
        <begin position="385"/>
        <end position="408"/>
    </location>
</feature>
<accession>A0A2B4RYN6</accession>
<dbReference type="InterPro" id="IPR017452">
    <property type="entry name" value="GPCR_Rhodpsn_7TM"/>
</dbReference>
<feature type="domain" description="G-protein coupled receptors family 1 profile" evidence="11">
    <location>
        <begin position="25"/>
        <end position="287"/>
    </location>
</feature>
<dbReference type="Proteomes" id="UP000225706">
    <property type="component" value="Unassembled WGS sequence"/>
</dbReference>
<evidence type="ECO:0000259" key="11">
    <source>
        <dbReference type="PROSITE" id="PS50262"/>
    </source>
</evidence>
<feature type="transmembrane region" description="Helical" evidence="10">
    <location>
        <begin position="228"/>
        <end position="246"/>
    </location>
</feature>
<dbReference type="GO" id="GO:0004930">
    <property type="term" value="F:G protein-coupled receptor activity"/>
    <property type="evidence" value="ECO:0007669"/>
    <property type="project" value="UniProtKB-KW"/>
</dbReference>
<dbReference type="EMBL" id="LSMT01000244">
    <property type="protein sequence ID" value="PFX22276.1"/>
    <property type="molecule type" value="Genomic_DNA"/>
</dbReference>
<name>A0A2B4RYN6_STYPI</name>
<reference evidence="13" key="1">
    <citation type="journal article" date="2017" name="bioRxiv">
        <title>Comparative analysis of the genomes of Stylophora pistillata and Acropora digitifera provides evidence for extensive differences between species of corals.</title>
        <authorList>
            <person name="Voolstra C.R."/>
            <person name="Li Y."/>
            <person name="Liew Y.J."/>
            <person name="Baumgarten S."/>
            <person name="Zoccola D."/>
            <person name="Flot J.-F."/>
            <person name="Tambutte S."/>
            <person name="Allemand D."/>
            <person name="Aranda M."/>
        </authorList>
    </citation>
    <scope>NUCLEOTIDE SEQUENCE [LARGE SCALE GENOMIC DNA]</scope>
</reference>
<evidence type="ECO:0000256" key="3">
    <source>
        <dbReference type="ARBA" id="ARBA00022989"/>
    </source>
</evidence>
<feature type="transmembrane region" description="Helical" evidence="10">
    <location>
        <begin position="12"/>
        <end position="34"/>
    </location>
</feature>
<dbReference type="PRINTS" id="PR00237">
    <property type="entry name" value="GPCRRHODOPSN"/>
</dbReference>
<dbReference type="SUPFAM" id="SSF81321">
    <property type="entry name" value="Family A G protein-coupled receptor-like"/>
    <property type="match status" value="1"/>
</dbReference>
<evidence type="ECO:0000256" key="6">
    <source>
        <dbReference type="ARBA" id="ARBA00023170"/>
    </source>
</evidence>
<dbReference type="PROSITE" id="PS00237">
    <property type="entry name" value="G_PROTEIN_RECEP_F1_1"/>
    <property type="match status" value="1"/>
</dbReference>
<evidence type="ECO:0000313" key="12">
    <source>
        <dbReference type="EMBL" id="PFX22276.1"/>
    </source>
</evidence>
<dbReference type="Pfam" id="PF20700">
    <property type="entry name" value="Mutator"/>
    <property type="match status" value="2"/>
</dbReference>
<feature type="transmembrane region" description="Helical" evidence="10">
    <location>
        <begin position="130"/>
        <end position="152"/>
    </location>
</feature>
<comment type="caution">
    <text evidence="12">The sequence shown here is derived from an EMBL/GenBank/DDBJ whole genome shotgun (WGS) entry which is preliminary data.</text>
</comment>
<dbReference type="PANTHER" id="PTHR45695">
    <property type="entry name" value="LEUCOKININ RECEPTOR-RELATED"/>
    <property type="match status" value="1"/>
</dbReference>
<evidence type="ECO:0000256" key="8">
    <source>
        <dbReference type="RuleBase" id="RU000688"/>
    </source>
</evidence>
<evidence type="ECO:0000256" key="5">
    <source>
        <dbReference type="ARBA" id="ARBA00023136"/>
    </source>
</evidence>
<keyword evidence="3 10" id="KW-1133">Transmembrane helix</keyword>
<organism evidence="12 13">
    <name type="scientific">Stylophora pistillata</name>
    <name type="common">Smooth cauliflower coral</name>
    <dbReference type="NCBI Taxonomy" id="50429"/>
    <lineage>
        <taxon>Eukaryota</taxon>
        <taxon>Metazoa</taxon>
        <taxon>Cnidaria</taxon>
        <taxon>Anthozoa</taxon>
        <taxon>Hexacorallia</taxon>
        <taxon>Scleractinia</taxon>
        <taxon>Astrocoeniina</taxon>
        <taxon>Pocilloporidae</taxon>
        <taxon>Stylophora</taxon>
    </lineage>
</organism>
<keyword evidence="5 10" id="KW-0472">Membrane</keyword>
<keyword evidence="7 8" id="KW-0807">Transducer</keyword>
<keyword evidence="13" id="KW-1185">Reference proteome</keyword>
<sequence>MTLNETEVGILTVLYAIAMLVAFAGNGFLIYIVWKKPEVRSLTSFMFVNMAIADLLVTLVVMPWSITQLCADGLWMIPGIFGKITCKFIVYTGFVTITASILCLTFMSVDRYYAIVHPFRRHLWFRKPKLTVPFIWILSLASMSIFPVVQTVEDHNSECMLSVYVLGDPYRALRGIYLFLVVVNYLIPLSVISVIYTITARRLWFHVAPGVEHLAGIREQLETSKRRVVKMLIIVTCAFALCWLPAQVVHMKYVMQKWNIHITPQPIVEFVCFWFGHANSAINPWLYIFLSTKINTAFTRIFRRKSSRSPLSLCVKPSNTVLPEDQAAHEESTFKLSLESTTQKNKSRKKKGFRGVQKQTVLKAKTRDQTATVAVTFVGEEDVVRERIPPPKTPASSRKLGALEQESSDSESYEFEEVAMLSSLREALRFGISSSLFAKCNECGMEEFMATGEHAGDQETPRTIQGKDINRGVVYAPFEMGIGREGVAKLCEILNMPFSISIDTWYNHEEILHAAHDKVTKEQLKANANEAKQVAIDERTLRNDNSSLVDIPVTFDCTWSKRGFTANHCVGFVISAATGKVIDLEVISKTCNQCSQMQARLDEETFDEWFAEHQRDGSYKGSSPKSLAYIKWEDEHLQGTAHCNRIFKLDCVGHVQKRLGKALYEYQRTSVKMADGKSIKGSNGRLTKVAIEKLKTNYGKAIHSNVKTGALTAAQKDQAVKDMQTAITAGLYHSLKIEDKERHQFCPNNSWCKFKKGLACKDKPHHLDAVFEEPLLKNYDRLSEPALLQRCLPGYTNNANESINFLVWNKCPKHKWHGSKRIGMAANAAALHFSCGATKKHDVMREAGLVVGQHTTRASERRDSGRVKTGCGKSARKAQEI</sequence>
<feature type="transmembrane region" description="Helical" evidence="10">
    <location>
        <begin position="88"/>
        <end position="109"/>
    </location>
</feature>
<feature type="region of interest" description="Disordered" evidence="9">
    <location>
        <begin position="853"/>
        <end position="881"/>
    </location>
</feature>
<dbReference type="GO" id="GO:0005886">
    <property type="term" value="C:plasma membrane"/>
    <property type="evidence" value="ECO:0007669"/>
    <property type="project" value="TreeGrafter"/>
</dbReference>
<evidence type="ECO:0000256" key="1">
    <source>
        <dbReference type="ARBA" id="ARBA00004141"/>
    </source>
</evidence>
<comment type="similarity">
    <text evidence="8">Belongs to the G-protein coupled receptor 1 family.</text>
</comment>
<evidence type="ECO:0000256" key="9">
    <source>
        <dbReference type="SAM" id="MobiDB-lite"/>
    </source>
</evidence>
<protein>
    <submittedName>
        <fullName evidence="12">Tachykinin-like peptides receptor 86C</fullName>
    </submittedName>
</protein>
<dbReference type="CDD" id="cd00637">
    <property type="entry name" value="7tm_classA_rhodopsin-like"/>
    <property type="match status" value="1"/>
</dbReference>
<dbReference type="AlphaFoldDB" id="A0A2B4RYN6"/>
<dbReference type="OrthoDB" id="5986605at2759"/>
<evidence type="ECO:0000313" key="13">
    <source>
        <dbReference type="Proteomes" id="UP000225706"/>
    </source>
</evidence>
<dbReference type="PROSITE" id="PS50262">
    <property type="entry name" value="G_PROTEIN_RECEP_F1_2"/>
    <property type="match status" value="1"/>
</dbReference>
<dbReference type="InterPro" id="IPR049012">
    <property type="entry name" value="Mutator_transp_dom"/>
</dbReference>
<dbReference type="PANTHER" id="PTHR45695:SF9">
    <property type="entry name" value="LEUCOKININ RECEPTOR"/>
    <property type="match status" value="1"/>
</dbReference>
<feature type="compositionally biased region" description="Basic and acidic residues" evidence="9">
    <location>
        <begin position="857"/>
        <end position="866"/>
    </location>
</feature>
<evidence type="ECO:0000256" key="10">
    <source>
        <dbReference type="SAM" id="Phobius"/>
    </source>
</evidence>
<evidence type="ECO:0000256" key="4">
    <source>
        <dbReference type="ARBA" id="ARBA00023040"/>
    </source>
</evidence>
<gene>
    <name evidence="12" type="primary">TkR86C</name>
    <name evidence="12" type="ORF">AWC38_SpisGene13210</name>
</gene>
<evidence type="ECO:0000256" key="7">
    <source>
        <dbReference type="ARBA" id="ARBA00023224"/>
    </source>
</evidence>
<dbReference type="Pfam" id="PF00001">
    <property type="entry name" value="7tm_1"/>
    <property type="match status" value="1"/>
</dbReference>
<dbReference type="InterPro" id="IPR000276">
    <property type="entry name" value="GPCR_Rhodpsn"/>
</dbReference>
<keyword evidence="2 8" id="KW-0812">Transmembrane</keyword>
<dbReference type="FunFam" id="1.20.1070.10:FF:000291">
    <property type="entry name" value="Predicted protein"/>
    <property type="match status" value="1"/>
</dbReference>